<reference evidence="3 4" key="1">
    <citation type="journal article" date="2017" name="Curr. Biol.">
        <title>The Evolution of Venom by Co-option of Single-Copy Genes.</title>
        <authorList>
            <person name="Martinson E.O."/>
            <person name="Mrinalini"/>
            <person name="Kelkar Y.D."/>
            <person name="Chang C.H."/>
            <person name="Werren J.H."/>
        </authorList>
    </citation>
    <scope>NUCLEOTIDE SEQUENCE [LARGE SCALE GENOMIC DNA]</scope>
    <source>
        <strain evidence="3 4">Alberta</strain>
        <tissue evidence="3">Whole body</tissue>
    </source>
</reference>
<dbReference type="GO" id="GO:0005576">
    <property type="term" value="C:extracellular region"/>
    <property type="evidence" value="ECO:0007669"/>
    <property type="project" value="InterPro"/>
</dbReference>
<feature type="region of interest" description="Disordered" evidence="1">
    <location>
        <begin position="1461"/>
        <end position="1491"/>
    </location>
</feature>
<feature type="region of interest" description="Disordered" evidence="1">
    <location>
        <begin position="582"/>
        <end position="603"/>
    </location>
</feature>
<feature type="region of interest" description="Disordered" evidence="1">
    <location>
        <begin position="910"/>
        <end position="1005"/>
    </location>
</feature>
<feature type="compositionally biased region" description="Basic and acidic residues" evidence="1">
    <location>
        <begin position="1134"/>
        <end position="1156"/>
    </location>
</feature>
<feature type="compositionally biased region" description="Low complexity" evidence="1">
    <location>
        <begin position="412"/>
        <end position="433"/>
    </location>
</feature>
<dbReference type="InterPro" id="IPR002557">
    <property type="entry name" value="Chitin-bd_dom"/>
</dbReference>
<dbReference type="Pfam" id="PF01607">
    <property type="entry name" value="CBM_14"/>
    <property type="match status" value="2"/>
</dbReference>
<proteinExistence type="predicted"/>
<feature type="compositionally biased region" description="Acidic residues" evidence="1">
    <location>
        <begin position="376"/>
        <end position="385"/>
    </location>
</feature>
<feature type="region of interest" description="Disordered" evidence="1">
    <location>
        <begin position="1379"/>
        <end position="1433"/>
    </location>
</feature>
<organism evidence="3 4">
    <name type="scientific">Trichomalopsis sarcophagae</name>
    <dbReference type="NCBI Taxonomy" id="543379"/>
    <lineage>
        <taxon>Eukaryota</taxon>
        <taxon>Metazoa</taxon>
        <taxon>Ecdysozoa</taxon>
        <taxon>Arthropoda</taxon>
        <taxon>Hexapoda</taxon>
        <taxon>Insecta</taxon>
        <taxon>Pterygota</taxon>
        <taxon>Neoptera</taxon>
        <taxon>Endopterygota</taxon>
        <taxon>Hymenoptera</taxon>
        <taxon>Apocrita</taxon>
        <taxon>Proctotrupomorpha</taxon>
        <taxon>Chalcidoidea</taxon>
        <taxon>Pteromalidae</taxon>
        <taxon>Pteromalinae</taxon>
        <taxon>Trichomalopsis</taxon>
    </lineage>
</organism>
<sequence length="1753" mass="199688">MCSIAAAFILIPSDITDPEFTSSIILVVNSNQYIRNRFSFGSPEPNMECQYINIVILSILNFKHGYRLCSAGEPGYLDFDNLPETNFSCQGKVIGGYYADVEAGCQMFHVCTIGQKDEIMDIKFLCLNGTVFDQETRVCERVDEVDCSKSERFYNLNLELYGNHAVTLSLHEQEDEDESTESREDQQQQQHMTSVRPSTTTTTTTTTSRPSQPSTTSANNIYQQHPTGYPQHYQPRPAFPSVQTSQSNTHYDDKNGGYHHQYIFHNDERNNNNQATSYQLFSNQGVSSTTPTPQVHQQVRYSSTANPQVIHNEPSTVTPLQYHVQSTSSTIQTLLNNNANNPSIINPLFHNHGIASTTEQFNVHNNNPREITEYQDSSENEEDERDDRRPLEAVQSTNKGKVSNLSISPVPQQENRQQVVQNKNNQASQQQQQRISINYLPTPSPIQTTIGAFYPTQRSMSQKSQKSENNQPQHIHVPPPPSIPQLKPHQITINLPPPDIQRIVQNPSPLLPSQSRVIVTAKASVSDESGRPLNASQLITLPLPTIPSNYDDYKEGDESFDPFYRDVPKIRNDRRIVISRKVETNERSSRKRRSTVYQESEDSYPSEEVIFNAEIKDIKDLKANLPIIKAFLFGLSIPENLKSTENVTDDDNVENVDMRDINRTLLVTNKSRKNIANTDSIRVDSKMLKNPENIRSLISQIEEYDDEDVDVPDITEKEVHRIRTGTRTEALRSGQQIRQRTPPATLHRQLNLTPVVNEHDADDAEPNDTVKLFLRSLEGKNSISNNVNFSGPIENLNSSNETLEAIDTSGKIKQELLQTRSSSNSNKSNRRKTLRSQSPEDSKEYEPRRNSRVSHPKSSAYYDEYDVSESIELGSRHRSNRLRQRQSNRRRISYKDDYIDDDNIEGDDYEEESVNLNHKSSLRRGPQGRRVPSRSRNRHFDYEDDEEEVDEKPKVRTKVSNSSSRSRGKANTERFSEDIRHNIESDRRKNTRKRPLPALDELPGKDKPEFIDEKIFESSLKTSKNLNSQEIVQDEKANIRSFIKSEQPNRYQEQFKKQHKNLNRDEVSDEEQGDEIQDDYLDEREAYLDEYNESLEEIPDDYADYPISREVLSKTRVPNRRNRNRLNNESKSISQEKSHRQDKSRKFNEKPRVEKEDVMAKIESTTLLRNEDSVTTNIPLDYTIPEGEMSSQEYEDYNLPKTTLKVDDVANSELPESIKSTTENMSTEGVFKFTDELPQTEKKEVVKDHDKQKDMIPVSYEDYVDDNYEPESYMDPQINKPLSSSDKTEQKNNMHVASTRDKCKEVESRNDKKASDIATSKIENKDEYDEVYGDKIESTTVSFSTEEYDDLETTTETILTSTTSVPTVSSTIVSTSPSSVKTTITTTPSTTTSTTVRTTTSTSTTSTTTTPASTTSSTTTTTTSTTPIPTMTSAFTPRAKTTAKFFKPTAFRKNYAYSLPSTSPNSVVIRRGQPLSGPKPTKPPPSYNELAPKPVIRRLPLLSRTTTTTSEATILESEIVAQLSKYLVEEVSKNVDESNYPPNVNVPLETVTVNPSSTSPSTVQSSEYLDTTTVDDLEDVKETIETQEKNQTLQTIDQKFDNEVPKQSSDSNNVPQTSNESVMFKSIEDSSKSETTTKKVETTSKLLDMQTTTLRTFRPSERRKLELTSVKSQIQKTNQGPKMTAGFNCLEKEMYRFYGDMRDCRLFHYCSPGFTARQVLDFRFVCEEGTIFDEESQSCRHDVPNPKCSKRTW</sequence>
<feature type="domain" description="Chitin-binding type-2" evidence="2">
    <location>
        <begin position="1686"/>
        <end position="1750"/>
    </location>
</feature>
<dbReference type="STRING" id="543379.A0A232EZ74"/>
<dbReference type="PANTHER" id="PTHR22933">
    <property type="entry name" value="FI18007P1-RELATED"/>
    <property type="match status" value="1"/>
</dbReference>
<dbReference type="GO" id="GO:0008061">
    <property type="term" value="F:chitin binding"/>
    <property type="evidence" value="ECO:0007669"/>
    <property type="project" value="InterPro"/>
</dbReference>
<evidence type="ECO:0000259" key="2">
    <source>
        <dbReference type="PROSITE" id="PS50940"/>
    </source>
</evidence>
<gene>
    <name evidence="3" type="ORF">TSAR_016655</name>
</gene>
<feature type="compositionally biased region" description="Basic and acidic residues" evidence="1">
    <location>
        <begin position="1286"/>
        <end position="1315"/>
    </location>
</feature>
<dbReference type="SMART" id="SM00494">
    <property type="entry name" value="ChtBD2"/>
    <property type="match status" value="2"/>
</dbReference>
<feature type="compositionally biased region" description="Acidic residues" evidence="1">
    <location>
        <begin position="1067"/>
        <end position="1079"/>
    </location>
</feature>
<comment type="caution">
    <text evidence="3">The sequence shown here is derived from an EMBL/GenBank/DDBJ whole genome shotgun (WGS) entry which is preliminary data.</text>
</comment>
<feature type="compositionally biased region" description="Polar residues" evidence="1">
    <location>
        <begin position="394"/>
        <end position="411"/>
    </location>
</feature>
<evidence type="ECO:0000256" key="1">
    <source>
        <dbReference type="SAM" id="MobiDB-lite"/>
    </source>
</evidence>
<feature type="region of interest" description="Disordered" evidence="1">
    <location>
        <begin position="818"/>
        <end position="861"/>
    </location>
</feature>
<feature type="compositionally biased region" description="Basic and acidic residues" evidence="1">
    <location>
        <begin position="1626"/>
        <end position="1640"/>
    </location>
</feature>
<feature type="compositionally biased region" description="Polar residues" evidence="1">
    <location>
        <begin position="457"/>
        <end position="473"/>
    </location>
</feature>
<feature type="region of interest" description="Disordered" evidence="1">
    <location>
        <begin position="1113"/>
        <end position="1156"/>
    </location>
</feature>
<feature type="domain" description="Chitin-binding type-2" evidence="2">
    <location>
        <begin position="86"/>
        <end position="149"/>
    </location>
</feature>
<dbReference type="PROSITE" id="PS50940">
    <property type="entry name" value="CHIT_BIND_II"/>
    <property type="match status" value="2"/>
</dbReference>
<feature type="region of interest" description="Disordered" evidence="1">
    <location>
        <begin position="1272"/>
        <end position="1318"/>
    </location>
</feature>
<feature type="compositionally biased region" description="Basic and acidic residues" evidence="1">
    <location>
        <begin position="838"/>
        <end position="849"/>
    </location>
</feature>
<feature type="region of interest" description="Disordered" evidence="1">
    <location>
        <begin position="373"/>
        <end position="433"/>
    </location>
</feature>
<evidence type="ECO:0000313" key="4">
    <source>
        <dbReference type="Proteomes" id="UP000215335"/>
    </source>
</evidence>
<dbReference type="InterPro" id="IPR052976">
    <property type="entry name" value="Scoloptoxin-like"/>
</dbReference>
<feature type="compositionally biased region" description="Low complexity" evidence="1">
    <location>
        <begin position="187"/>
        <end position="217"/>
    </location>
</feature>
<feature type="region of interest" description="Disordered" evidence="1">
    <location>
        <begin position="457"/>
        <end position="489"/>
    </location>
</feature>
<protein>
    <recommendedName>
        <fullName evidence="2">Chitin-binding type-2 domain-containing protein</fullName>
    </recommendedName>
</protein>
<keyword evidence="4" id="KW-1185">Reference proteome</keyword>
<dbReference type="PANTHER" id="PTHR22933:SF43">
    <property type="entry name" value="LP10131P"/>
    <property type="match status" value="1"/>
</dbReference>
<dbReference type="Gene3D" id="2.170.140.10">
    <property type="entry name" value="Chitin binding domain"/>
    <property type="match status" value="1"/>
</dbReference>
<dbReference type="Proteomes" id="UP000215335">
    <property type="component" value="Unassembled WGS sequence"/>
</dbReference>
<dbReference type="OrthoDB" id="10065127at2759"/>
<dbReference type="InterPro" id="IPR036508">
    <property type="entry name" value="Chitin-bd_dom_sf"/>
</dbReference>
<accession>A0A232EZ74</accession>
<feature type="compositionally biased region" description="Polar residues" evidence="1">
    <location>
        <begin position="1605"/>
        <end position="1621"/>
    </location>
</feature>
<dbReference type="SUPFAM" id="SSF57625">
    <property type="entry name" value="Invertebrate chitin-binding proteins"/>
    <property type="match status" value="2"/>
</dbReference>
<feature type="compositionally biased region" description="Basic and acidic residues" evidence="1">
    <location>
        <begin position="970"/>
        <end position="988"/>
    </location>
</feature>
<feature type="region of interest" description="Disordered" evidence="1">
    <location>
        <begin position="171"/>
        <end position="259"/>
    </location>
</feature>
<feature type="region of interest" description="Disordered" evidence="1">
    <location>
        <begin position="1045"/>
        <end position="1079"/>
    </location>
</feature>
<evidence type="ECO:0000313" key="3">
    <source>
        <dbReference type="EMBL" id="OXU23786.1"/>
    </source>
</evidence>
<name>A0A232EZ74_9HYME</name>
<feature type="region of interest" description="Disordered" evidence="1">
    <location>
        <begin position="1585"/>
        <end position="1640"/>
    </location>
</feature>
<dbReference type="EMBL" id="NNAY01001498">
    <property type="protein sequence ID" value="OXU23786.1"/>
    <property type="molecule type" value="Genomic_DNA"/>
</dbReference>